<name>A0A1S1J3T2_9FLAO</name>
<reference evidence="8" key="1">
    <citation type="submission" date="2016-09" db="EMBL/GenBank/DDBJ databases">
        <authorList>
            <person name="Chen S."/>
            <person name="Walker E."/>
        </authorList>
    </citation>
    <scope>NUCLEOTIDE SEQUENCE [LARGE SCALE GENOMIC DNA]</scope>
    <source>
        <strain evidence="8">MSU</strain>
    </source>
</reference>
<dbReference type="AlphaFoldDB" id="A0A1S1J3T2"/>
<dbReference type="Proteomes" id="UP000198319">
    <property type="component" value="Unassembled WGS sequence"/>
</dbReference>
<evidence type="ECO:0000313" key="9">
    <source>
        <dbReference type="Proteomes" id="UP000198319"/>
    </source>
</evidence>
<evidence type="ECO:0000313" key="6">
    <source>
        <dbReference type="EMBL" id="OHT45317.1"/>
    </source>
</evidence>
<evidence type="ECO:0000256" key="5">
    <source>
        <dbReference type="SAM" id="Phobius"/>
    </source>
</evidence>
<evidence type="ECO:0000256" key="2">
    <source>
        <dbReference type="ARBA" id="ARBA00022692"/>
    </source>
</evidence>
<reference evidence="7 9" key="3">
    <citation type="submission" date="2016-11" db="EMBL/GenBank/DDBJ databases">
        <title>Whole genomes of Flavobacteriaceae.</title>
        <authorList>
            <person name="Stine C."/>
            <person name="Li C."/>
            <person name="Tadesse D."/>
        </authorList>
    </citation>
    <scope>NUCLEOTIDE SEQUENCE [LARGE SCALE GENOMIC DNA]</scope>
    <source>
        <strain evidence="7 9">ATCC BAA-2541</strain>
    </source>
</reference>
<evidence type="ECO:0000256" key="3">
    <source>
        <dbReference type="ARBA" id="ARBA00022989"/>
    </source>
</evidence>
<keyword evidence="3 5" id="KW-1133">Transmembrane helix</keyword>
<dbReference type="Proteomes" id="UP000180252">
    <property type="component" value="Unassembled WGS sequence"/>
</dbReference>
<dbReference type="GO" id="GO:0016020">
    <property type="term" value="C:membrane"/>
    <property type="evidence" value="ECO:0007669"/>
    <property type="project" value="UniProtKB-SubCell"/>
</dbReference>
<organism evidence="6 8">
    <name type="scientific">Flavobacterium tructae</name>
    <dbReference type="NCBI Taxonomy" id="1114873"/>
    <lineage>
        <taxon>Bacteria</taxon>
        <taxon>Pseudomonadati</taxon>
        <taxon>Bacteroidota</taxon>
        <taxon>Flavobacteriia</taxon>
        <taxon>Flavobacteriales</taxon>
        <taxon>Flavobacteriaceae</taxon>
        <taxon>Flavobacterium</taxon>
    </lineage>
</organism>
<dbReference type="EMBL" id="MUHG01000024">
    <property type="protein sequence ID" value="OXB17740.1"/>
    <property type="molecule type" value="Genomic_DNA"/>
</dbReference>
<reference evidence="6" key="2">
    <citation type="submission" date="2016-09" db="EMBL/GenBank/DDBJ databases">
        <authorList>
            <person name="Capua I."/>
            <person name="De Benedictis P."/>
            <person name="Joannis T."/>
            <person name="Lombin L.H."/>
            <person name="Cattoli G."/>
        </authorList>
    </citation>
    <scope>NUCLEOTIDE SEQUENCE [LARGE SCALE GENOMIC DNA]</scope>
    <source>
        <strain evidence="6">MSU</strain>
    </source>
</reference>
<evidence type="ECO:0000256" key="1">
    <source>
        <dbReference type="ARBA" id="ARBA00004141"/>
    </source>
</evidence>
<feature type="transmembrane region" description="Helical" evidence="5">
    <location>
        <begin position="7"/>
        <end position="27"/>
    </location>
</feature>
<feature type="transmembrane region" description="Helical" evidence="5">
    <location>
        <begin position="100"/>
        <end position="117"/>
    </location>
</feature>
<keyword evidence="2 5" id="KW-0812">Transmembrane</keyword>
<proteinExistence type="predicted"/>
<dbReference type="EMBL" id="MIKE01000022">
    <property type="protein sequence ID" value="OHT45317.1"/>
    <property type="molecule type" value="Genomic_DNA"/>
</dbReference>
<dbReference type="STRING" id="1278819.BHE19_05585"/>
<feature type="transmembrane region" description="Helical" evidence="5">
    <location>
        <begin position="47"/>
        <end position="68"/>
    </location>
</feature>
<accession>A0A1S1J3T2</accession>
<dbReference type="Pfam" id="PF07681">
    <property type="entry name" value="DoxX"/>
    <property type="match status" value="1"/>
</dbReference>
<evidence type="ECO:0000256" key="4">
    <source>
        <dbReference type="ARBA" id="ARBA00023136"/>
    </source>
</evidence>
<evidence type="ECO:0000313" key="7">
    <source>
        <dbReference type="EMBL" id="OXB17740.1"/>
    </source>
</evidence>
<comment type="caution">
    <text evidence="6">The sequence shown here is derived from an EMBL/GenBank/DDBJ whole genome shotgun (WGS) entry which is preliminary data.</text>
</comment>
<feature type="transmembrane region" description="Helical" evidence="5">
    <location>
        <begin position="75"/>
        <end position="94"/>
    </location>
</feature>
<keyword evidence="9" id="KW-1185">Reference proteome</keyword>
<dbReference type="OrthoDB" id="4732370at2"/>
<dbReference type="RefSeq" id="WP_070906623.1">
    <property type="nucleotide sequence ID" value="NZ_JASTTY010000004.1"/>
</dbReference>
<comment type="subcellular location">
    <subcellularLocation>
        <location evidence="1">Membrane</location>
        <topology evidence="1">Multi-pass membrane protein</topology>
    </subcellularLocation>
</comment>
<sequence length="136" mass="15561">MDKIVYILLRLGVGISMFGHGLVRLLKLNSFSNWLVIEFKKSVLPEFIVIPFSYALPFAEFLVGLLLLMGLFTRTALLTGAIIILLLLFGTSMIENWEAIPSQLIHLAFFCILLQYFEVNTLTLNKLFQKSKKYDQ</sequence>
<evidence type="ECO:0000313" key="8">
    <source>
        <dbReference type="Proteomes" id="UP000180252"/>
    </source>
</evidence>
<dbReference type="InterPro" id="IPR032808">
    <property type="entry name" value="DoxX"/>
</dbReference>
<protein>
    <submittedName>
        <fullName evidence="6">DoxX family protein</fullName>
    </submittedName>
</protein>
<keyword evidence="4 5" id="KW-0472">Membrane</keyword>
<gene>
    <name evidence="7" type="ORF">B0A71_16350</name>
    <name evidence="6" type="ORF">BHE19_05585</name>
</gene>